<dbReference type="EMBL" id="JAKMXF010000088">
    <property type="protein sequence ID" value="KAI6658412.1"/>
    <property type="molecule type" value="Genomic_DNA"/>
</dbReference>
<accession>A0AAV7KAW0</accession>
<dbReference type="InterPro" id="IPR016024">
    <property type="entry name" value="ARM-type_fold"/>
</dbReference>
<feature type="compositionally biased region" description="Low complexity" evidence="1">
    <location>
        <begin position="302"/>
        <end position="317"/>
    </location>
</feature>
<dbReference type="GO" id="GO:0031932">
    <property type="term" value="C:TORC2 complex"/>
    <property type="evidence" value="ECO:0007669"/>
    <property type="project" value="InterPro"/>
</dbReference>
<name>A0AAV7KAW0_9METZ</name>
<feature type="region of interest" description="Disordered" evidence="1">
    <location>
        <begin position="455"/>
        <end position="485"/>
    </location>
</feature>
<dbReference type="GO" id="GO:0051897">
    <property type="term" value="P:positive regulation of phosphatidylinositol 3-kinase/protein kinase B signal transduction"/>
    <property type="evidence" value="ECO:0007669"/>
    <property type="project" value="TreeGrafter"/>
</dbReference>
<dbReference type="SMART" id="SM01310">
    <property type="entry name" value="RICTOR_V"/>
    <property type="match status" value="1"/>
</dbReference>
<sequence>MTRLSKPSGVYMVSLNEVLDEACEIKKHLVTFSSLNPQISHLCLSGYLLFIRLFSLEENYFLFKSTGVLSNEVKKWIHVKNLEYVELVERSIAEGFTNYVYTEPGQFKRRSTVTEMDLTKKQVFVPIHLFGQLAAHHEGCNYIRTENLMDSLIDVVKKQMLDDSGDVLKMKAAIWALGHIGSQRCGVELLIEENLIDDLVDMCSNSPVLTVRGSCFYSICLIAKTPAGTEALCKHGWVSVRHGNESKWPLAHDLLREITNMLDQDSLRDDVSCSGKSLVSNRTQLTSSLNIPTKFEFASSSTISQDSDSPFFRSSSPEPAGSPLTNQDNLVSEKASLSQTYSRGSLQSFRKRNSKEFALNPHTSKTYIGLAIPINKDTILQMPKEKVTCTRVFSAPLSAGELNWELKRNPNKIQIVVMDSTGKFRDRTHTGDSAFSSQSGISGVSPIALGVPTGLSPQKKLSGASPRALSLKEPQGASSTSDNSGSATITIETLLEAVSQLSSQLSLDSKRNNLLKIKAKHPNLFNDLSIYIQERNLTILIKLQSYSLRGDFRNVTLSQRRGIPVPNFFENSGLLSPNHKFLAMRNSRYNVITILSNYRFSMENRKFIQAMFEQNVFDSLSFDNVNAGNEEASSADNVTKSLTPDLQPLPTQTSVKVSEEDIEDSQARRRCSTGDAVKLKIMIKKKINAEDIEDRKI</sequence>
<feature type="domain" description="Rapamycin-insensitive companion of mTOR" evidence="2">
    <location>
        <begin position="167"/>
        <end position="239"/>
    </location>
</feature>
<dbReference type="Pfam" id="PF14663">
    <property type="entry name" value="RasGEF_N_2"/>
    <property type="match status" value="1"/>
</dbReference>
<evidence type="ECO:0000313" key="3">
    <source>
        <dbReference type="EMBL" id="KAI6658412.1"/>
    </source>
</evidence>
<dbReference type="PANTHER" id="PTHR13298:SF11">
    <property type="entry name" value="RAPAMYCIN-INSENSITIVE COMPANION OF MTOR"/>
    <property type="match status" value="1"/>
</dbReference>
<evidence type="ECO:0000259" key="2">
    <source>
        <dbReference type="SMART" id="SM01310"/>
    </source>
</evidence>
<comment type="caution">
    <text evidence="3">The sequence shown here is derived from an EMBL/GenBank/DDBJ whole genome shotgun (WGS) entry which is preliminary data.</text>
</comment>
<gene>
    <name evidence="3" type="ORF">LOD99_15214</name>
</gene>
<feature type="region of interest" description="Disordered" evidence="1">
    <location>
        <begin position="302"/>
        <end position="327"/>
    </location>
</feature>
<dbReference type="InterPro" id="IPR029452">
    <property type="entry name" value="RICTOR_V"/>
</dbReference>
<dbReference type="InterPro" id="IPR029453">
    <property type="entry name" value="Rictor_IV"/>
</dbReference>
<reference evidence="3 4" key="1">
    <citation type="journal article" date="2023" name="BMC Biol.">
        <title>The compact genome of the sponge Oopsacas minuta (Hexactinellida) is lacking key metazoan core genes.</title>
        <authorList>
            <person name="Santini S."/>
            <person name="Schenkelaars Q."/>
            <person name="Jourda C."/>
            <person name="Duchesne M."/>
            <person name="Belahbib H."/>
            <person name="Rocher C."/>
            <person name="Selva M."/>
            <person name="Riesgo A."/>
            <person name="Vervoort M."/>
            <person name="Leys S.P."/>
            <person name="Kodjabachian L."/>
            <person name="Le Bivic A."/>
            <person name="Borchiellini C."/>
            <person name="Claverie J.M."/>
            <person name="Renard E."/>
        </authorList>
    </citation>
    <scope>NUCLEOTIDE SEQUENCE [LARGE SCALE GENOMIC DNA]</scope>
    <source>
        <strain evidence="3">SPO-2</strain>
    </source>
</reference>
<dbReference type="Proteomes" id="UP001165289">
    <property type="component" value="Unassembled WGS sequence"/>
</dbReference>
<dbReference type="InterPro" id="IPR011989">
    <property type="entry name" value="ARM-like"/>
</dbReference>
<dbReference type="PANTHER" id="PTHR13298">
    <property type="entry name" value="CYTOSOLIC REGULATOR PIANISSIMO"/>
    <property type="match status" value="1"/>
</dbReference>
<protein>
    <submittedName>
        <fullName evidence="3">Rapamycin-insensitive companion of mTOR-like isoform X1</fullName>
    </submittedName>
</protein>
<feature type="compositionally biased region" description="Polar residues" evidence="1">
    <location>
        <begin position="476"/>
        <end position="485"/>
    </location>
</feature>
<dbReference type="SMART" id="SM01303">
    <property type="entry name" value="RasGEF_N_2"/>
    <property type="match status" value="1"/>
</dbReference>
<dbReference type="Gene3D" id="1.25.10.10">
    <property type="entry name" value="Leucine-rich Repeat Variant"/>
    <property type="match status" value="1"/>
</dbReference>
<proteinExistence type="predicted"/>
<dbReference type="GO" id="GO:0043539">
    <property type="term" value="F:protein serine/threonine kinase activator activity"/>
    <property type="evidence" value="ECO:0007669"/>
    <property type="project" value="TreeGrafter"/>
</dbReference>
<dbReference type="GO" id="GO:0038203">
    <property type="term" value="P:TORC2 signaling"/>
    <property type="evidence" value="ECO:0007669"/>
    <property type="project" value="TreeGrafter"/>
</dbReference>
<dbReference type="SUPFAM" id="SSF48371">
    <property type="entry name" value="ARM repeat"/>
    <property type="match status" value="1"/>
</dbReference>
<organism evidence="3 4">
    <name type="scientific">Oopsacas minuta</name>
    <dbReference type="NCBI Taxonomy" id="111878"/>
    <lineage>
        <taxon>Eukaryota</taxon>
        <taxon>Metazoa</taxon>
        <taxon>Porifera</taxon>
        <taxon>Hexactinellida</taxon>
        <taxon>Hexasterophora</taxon>
        <taxon>Lyssacinosida</taxon>
        <taxon>Leucopsacidae</taxon>
        <taxon>Oopsacas</taxon>
    </lineage>
</organism>
<dbReference type="AlphaFoldDB" id="A0AAV7KAW0"/>
<dbReference type="InterPro" id="IPR028268">
    <property type="entry name" value="Pianissimo_fam"/>
</dbReference>
<keyword evidence="4" id="KW-1185">Reference proteome</keyword>
<dbReference type="Pfam" id="PF14668">
    <property type="entry name" value="RICTOR_V"/>
    <property type="match status" value="1"/>
</dbReference>
<evidence type="ECO:0000256" key="1">
    <source>
        <dbReference type="SAM" id="MobiDB-lite"/>
    </source>
</evidence>
<evidence type="ECO:0000313" key="4">
    <source>
        <dbReference type="Proteomes" id="UP001165289"/>
    </source>
</evidence>